<keyword evidence="2" id="KW-0719">Serine esterase</keyword>
<keyword evidence="8" id="KW-1015">Disulfide bond</keyword>
<dbReference type="PANTHER" id="PTHR33938">
    <property type="entry name" value="FERULOYL ESTERASE B-RELATED"/>
    <property type="match status" value="1"/>
</dbReference>
<dbReference type="SUPFAM" id="SSF53474">
    <property type="entry name" value="alpha/beta-Hydrolases"/>
    <property type="match status" value="1"/>
</dbReference>
<evidence type="ECO:0000256" key="7">
    <source>
        <dbReference type="ARBA" id="ARBA00022837"/>
    </source>
</evidence>
<comment type="similarity">
    <text evidence="1 10">Belongs to the tannase family.</text>
</comment>
<evidence type="ECO:0000256" key="4">
    <source>
        <dbReference type="ARBA" id="ARBA00022723"/>
    </source>
</evidence>
<keyword evidence="6 10" id="KW-0378">Hydrolase</keyword>
<evidence type="ECO:0000313" key="11">
    <source>
        <dbReference type="EMBL" id="KAH8694195.1"/>
    </source>
</evidence>
<comment type="caution">
    <text evidence="11">The sequence shown here is derived from an EMBL/GenBank/DDBJ whole genome shotgun (WGS) entry which is preliminary data.</text>
</comment>
<keyword evidence="7" id="KW-0106">Calcium</keyword>
<evidence type="ECO:0000256" key="5">
    <source>
        <dbReference type="ARBA" id="ARBA00022729"/>
    </source>
</evidence>
<dbReference type="GeneID" id="70244615"/>
<evidence type="ECO:0000256" key="3">
    <source>
        <dbReference type="ARBA" id="ARBA00022651"/>
    </source>
</evidence>
<proteinExistence type="inferred from homology"/>
<dbReference type="EMBL" id="JAJTJA010000009">
    <property type="protein sequence ID" value="KAH8694195.1"/>
    <property type="molecule type" value="Genomic_DNA"/>
</dbReference>
<comment type="catalytic activity">
    <reaction evidence="9">
        <text>feruloyl-polysaccharide + H2O = ferulate + polysaccharide.</text>
        <dbReference type="EC" id="3.1.1.73"/>
    </reaction>
</comment>
<evidence type="ECO:0000256" key="10">
    <source>
        <dbReference type="RuleBase" id="RU361238"/>
    </source>
</evidence>
<evidence type="ECO:0000313" key="12">
    <source>
        <dbReference type="Proteomes" id="UP001201262"/>
    </source>
</evidence>
<dbReference type="AlphaFoldDB" id="A0AAD4PY34"/>
<feature type="chain" id="PRO_5041771100" description="Carboxylic ester hydrolase" evidence="10">
    <location>
        <begin position="21"/>
        <end position="524"/>
    </location>
</feature>
<dbReference type="PANTHER" id="PTHR33938:SF15">
    <property type="entry name" value="FERULOYL ESTERASE B-RELATED"/>
    <property type="match status" value="1"/>
</dbReference>
<keyword evidence="3" id="KW-0858">Xylan degradation</keyword>
<evidence type="ECO:0000256" key="9">
    <source>
        <dbReference type="ARBA" id="ARBA00034075"/>
    </source>
</evidence>
<keyword evidence="12" id="KW-1185">Reference proteome</keyword>
<evidence type="ECO:0000256" key="8">
    <source>
        <dbReference type="ARBA" id="ARBA00023157"/>
    </source>
</evidence>
<name>A0AAD4PY34_9EURO</name>
<dbReference type="Gene3D" id="3.40.50.1820">
    <property type="entry name" value="alpha/beta hydrolase"/>
    <property type="match status" value="1"/>
</dbReference>
<dbReference type="EC" id="3.1.1.-" evidence="10"/>
<gene>
    <name evidence="11" type="ORF">BGW36DRAFT_362013</name>
</gene>
<keyword evidence="3" id="KW-0624">Polysaccharide degradation</keyword>
<dbReference type="Proteomes" id="UP001201262">
    <property type="component" value="Unassembled WGS sequence"/>
</dbReference>
<dbReference type="RefSeq" id="XP_046069865.1">
    <property type="nucleotide sequence ID" value="XM_046214328.1"/>
</dbReference>
<keyword evidence="5 10" id="KW-0732">Signal</keyword>
<dbReference type="InterPro" id="IPR029058">
    <property type="entry name" value="AB_hydrolase_fold"/>
</dbReference>
<keyword evidence="4" id="KW-0479">Metal-binding</keyword>
<keyword evidence="3" id="KW-0119">Carbohydrate metabolism</keyword>
<dbReference type="GO" id="GO:0030600">
    <property type="term" value="F:feruloyl esterase activity"/>
    <property type="evidence" value="ECO:0007669"/>
    <property type="project" value="UniProtKB-EC"/>
</dbReference>
<reference evidence="11" key="1">
    <citation type="submission" date="2021-12" db="EMBL/GenBank/DDBJ databases">
        <title>Convergent genome expansion in fungi linked to evolution of root-endophyte symbiosis.</title>
        <authorList>
            <consortium name="DOE Joint Genome Institute"/>
            <person name="Ke Y.-H."/>
            <person name="Bonito G."/>
            <person name="Liao H.-L."/>
            <person name="Looney B."/>
            <person name="Rojas-Flechas A."/>
            <person name="Nash J."/>
            <person name="Hameed K."/>
            <person name="Schadt C."/>
            <person name="Martin F."/>
            <person name="Crous P.W."/>
            <person name="Miettinen O."/>
            <person name="Magnuson J.K."/>
            <person name="Labbe J."/>
            <person name="Jacobson D."/>
            <person name="Doktycz M.J."/>
            <person name="Veneault-Fourrey C."/>
            <person name="Kuo A."/>
            <person name="Mondo S."/>
            <person name="Calhoun S."/>
            <person name="Riley R."/>
            <person name="Ohm R."/>
            <person name="LaButti K."/>
            <person name="Andreopoulos B."/>
            <person name="Pangilinan J."/>
            <person name="Nolan M."/>
            <person name="Tritt A."/>
            <person name="Clum A."/>
            <person name="Lipzen A."/>
            <person name="Daum C."/>
            <person name="Barry K."/>
            <person name="Grigoriev I.V."/>
            <person name="Vilgalys R."/>
        </authorList>
    </citation>
    <scope>NUCLEOTIDE SEQUENCE</scope>
    <source>
        <strain evidence="11">PMI_201</strain>
    </source>
</reference>
<dbReference type="GO" id="GO:0045493">
    <property type="term" value="P:xylan catabolic process"/>
    <property type="evidence" value="ECO:0007669"/>
    <property type="project" value="UniProtKB-KW"/>
</dbReference>
<sequence>MKFIHFASLFSVWGIVNVSSQKHDCSSLASTQQAKNAVQILTAIEVLPGSLNLSSNTGEGSIKNKFQLCQVQGIIKYQANPRNGKVEFDVNGNDTITWELFLPDPENYNGRFLAVGNGGFAGTIDNSTMLENTNSGYAVSGCDSGHSLTDSENGIFLEDLGKTKTWIHDSIVMTTQVTRDIVAKYYARSPKYSYYSGCSTGGAQGYSLAQYHPELFDGIYAGSPGNWYSHLVLSFLWNGLHSTSGGYLSQQVLNFITDNVLAACDDIDGVKDGVIGNPLKCHFDIMTLECKQGQNLVNSSNRTLCLTSDQLQAAQAIYAGPKDSRDYKEVYPGFDLGSENAWLTQESVLYVDYTTPILQKLVFKNDNYNVSTFNWGSDIDRVDSIASPLIDAITPDLSAFNRRGGKLISTQGWADPYNAAAWPIQHLGQIQSALKNTNINNFIRLFMVPGGGHCGANPLYRQVPATYHVLDPLVRWVEKGQKPEEILSSSPPDGSNTTRKLCPWPKVARFTGGDQSNWQSYECV</sequence>
<accession>A0AAD4PY34</accession>
<dbReference type="InterPro" id="IPR011118">
    <property type="entry name" value="Tannase/feruloyl_esterase"/>
</dbReference>
<evidence type="ECO:0000256" key="6">
    <source>
        <dbReference type="ARBA" id="ARBA00022801"/>
    </source>
</evidence>
<evidence type="ECO:0000256" key="1">
    <source>
        <dbReference type="ARBA" id="ARBA00006249"/>
    </source>
</evidence>
<evidence type="ECO:0000256" key="2">
    <source>
        <dbReference type="ARBA" id="ARBA00022487"/>
    </source>
</evidence>
<dbReference type="GO" id="GO:0046872">
    <property type="term" value="F:metal ion binding"/>
    <property type="evidence" value="ECO:0007669"/>
    <property type="project" value="UniProtKB-KW"/>
</dbReference>
<feature type="signal peptide" evidence="10">
    <location>
        <begin position="1"/>
        <end position="20"/>
    </location>
</feature>
<protein>
    <recommendedName>
        <fullName evidence="10">Carboxylic ester hydrolase</fullName>
        <ecNumber evidence="10">3.1.1.-</ecNumber>
    </recommendedName>
</protein>
<dbReference type="Pfam" id="PF07519">
    <property type="entry name" value="Tannase"/>
    <property type="match status" value="1"/>
</dbReference>
<organism evidence="11 12">
    <name type="scientific">Talaromyces proteolyticus</name>
    <dbReference type="NCBI Taxonomy" id="1131652"/>
    <lineage>
        <taxon>Eukaryota</taxon>
        <taxon>Fungi</taxon>
        <taxon>Dikarya</taxon>
        <taxon>Ascomycota</taxon>
        <taxon>Pezizomycotina</taxon>
        <taxon>Eurotiomycetes</taxon>
        <taxon>Eurotiomycetidae</taxon>
        <taxon>Eurotiales</taxon>
        <taxon>Trichocomaceae</taxon>
        <taxon>Talaromyces</taxon>
        <taxon>Talaromyces sect. Bacilispori</taxon>
    </lineage>
</organism>